<name>A0A014NQR8_9BACT</name>
<gene>
    <name evidence="5" type="ORF">MOVI_2450</name>
</gene>
<evidence type="ECO:0000313" key="5">
    <source>
        <dbReference type="EMBL" id="EXU61202.1"/>
    </source>
</evidence>
<feature type="binding site" evidence="4">
    <location>
        <position position="104"/>
    </location>
    <ligand>
        <name>a divalent metal cation</name>
        <dbReference type="ChEBI" id="CHEBI:60240"/>
        <label>1</label>
    </ligand>
</feature>
<evidence type="ECO:0000256" key="1">
    <source>
        <dbReference type="ARBA" id="ARBA00006964"/>
    </source>
</evidence>
<organism evidence="5 6">
    <name type="scientific">Mesomycoplasma ovipneumoniae 14811</name>
    <dbReference type="NCBI Taxonomy" id="1188239"/>
    <lineage>
        <taxon>Bacteria</taxon>
        <taxon>Bacillati</taxon>
        <taxon>Mycoplasmatota</taxon>
        <taxon>Mycoplasmoidales</taxon>
        <taxon>Metamycoplasmataceae</taxon>
        <taxon>Mesomycoplasma</taxon>
    </lineage>
</organism>
<evidence type="ECO:0000313" key="6">
    <source>
        <dbReference type="Proteomes" id="UP000020977"/>
    </source>
</evidence>
<dbReference type="PANTHER" id="PTHR13799">
    <property type="entry name" value="NGG1 INTERACTING FACTOR 3"/>
    <property type="match status" value="1"/>
</dbReference>
<dbReference type="RefSeq" id="WP_044284092.1">
    <property type="nucleotide sequence ID" value="NZ_JFAD01000014.1"/>
</dbReference>
<dbReference type="Proteomes" id="UP000020977">
    <property type="component" value="Unassembled WGS sequence"/>
</dbReference>
<feature type="binding site" evidence="4">
    <location>
        <position position="64"/>
    </location>
    <ligand>
        <name>a divalent metal cation</name>
        <dbReference type="ChEBI" id="CHEBI:60240"/>
        <label>2</label>
    </ligand>
</feature>
<dbReference type="eggNOG" id="COG0327">
    <property type="taxonomic scope" value="Bacteria"/>
</dbReference>
<feature type="binding site" evidence="4">
    <location>
        <position position="218"/>
    </location>
    <ligand>
        <name>a divalent metal cation</name>
        <dbReference type="ChEBI" id="CHEBI:60240"/>
        <label>1</label>
    </ligand>
</feature>
<feature type="binding site" evidence="4">
    <location>
        <position position="63"/>
    </location>
    <ligand>
        <name>a divalent metal cation</name>
        <dbReference type="ChEBI" id="CHEBI:60240"/>
        <label>1</label>
    </ligand>
</feature>
<dbReference type="InterPro" id="IPR036069">
    <property type="entry name" value="DUF34/NIF3_sf"/>
</dbReference>
<evidence type="ECO:0000256" key="2">
    <source>
        <dbReference type="ARBA" id="ARBA00022112"/>
    </source>
</evidence>
<dbReference type="GO" id="GO:0005737">
    <property type="term" value="C:cytoplasm"/>
    <property type="evidence" value="ECO:0007669"/>
    <property type="project" value="TreeGrafter"/>
</dbReference>
<comment type="similarity">
    <text evidence="1">Belongs to the GTP cyclohydrolase I type 2/NIF3 family.</text>
</comment>
<comment type="caution">
    <text evidence="5">The sequence shown here is derived from an EMBL/GenBank/DDBJ whole genome shotgun (WGS) entry which is preliminary data.</text>
</comment>
<protein>
    <recommendedName>
        <fullName evidence="2">GTP cyclohydrolase 1 type 2 homolog</fullName>
    </recommendedName>
</protein>
<dbReference type="Pfam" id="PF01784">
    <property type="entry name" value="DUF34_NIF3"/>
    <property type="match status" value="1"/>
</dbReference>
<proteinExistence type="inferred from homology"/>
<dbReference type="Gene3D" id="3.40.1390.30">
    <property type="entry name" value="NIF3 (NGG1p interacting factor 3)-like"/>
    <property type="match status" value="1"/>
</dbReference>
<dbReference type="EMBL" id="JFAD01000014">
    <property type="protein sequence ID" value="EXU61202.1"/>
    <property type="molecule type" value="Genomic_DNA"/>
</dbReference>
<dbReference type="PANTHER" id="PTHR13799:SF14">
    <property type="entry name" value="GTP CYCLOHYDROLASE 1 TYPE 2 HOMOLOG"/>
    <property type="match status" value="1"/>
</dbReference>
<evidence type="ECO:0000256" key="3">
    <source>
        <dbReference type="ARBA" id="ARBA00022723"/>
    </source>
</evidence>
<accession>A0A014NQR8</accession>
<dbReference type="InterPro" id="IPR002678">
    <property type="entry name" value="DUF34/NIF3"/>
</dbReference>
<evidence type="ECO:0000256" key="4">
    <source>
        <dbReference type="PIRSR" id="PIRSR602678-1"/>
    </source>
</evidence>
<sequence>MKTKVIGDFLLEKFPLENCQDWDNCGWNLFFDSEISKVLICIDLTQSVLDFAIKNNYNLIISHHPFFFYPTKKEEFQNSPYKRKISSLLKKHSISVLGLHTNFDSTDNQTAFSIANQWDLDASGTIKIDDFNILIENNLKVSEILKRISLNSNLVTFRANFSQDFLPKKVAILPGSGGILACLLAKKQKADLVITSDLKWSDQLTIKHHKIKVLEIPHLIEQVFTDKIAQILQEKFKNIEIHSFKLPEILSEVKIKW</sequence>
<dbReference type="SUPFAM" id="SSF102705">
    <property type="entry name" value="NIF3 (NGG1p interacting factor 3)-like"/>
    <property type="match status" value="1"/>
</dbReference>
<dbReference type="FunFam" id="3.40.1390.30:FF:000001">
    <property type="entry name" value="GTP cyclohydrolase 1 type 2"/>
    <property type="match status" value="1"/>
</dbReference>
<reference evidence="5 6" key="1">
    <citation type="submission" date="2014-03" db="EMBL/GenBank/DDBJ databases">
        <title>Genome sequence of Mycoplasma ovipneumoniae strain 14811.</title>
        <authorList>
            <person name="Sirand-Pugnet P."/>
            <person name="Breton M."/>
            <person name="Dordet-Frisoni E."/>
            <person name="Baranowski E."/>
            <person name="Barre A."/>
            <person name="Couture C."/>
            <person name="Dupuy V."/>
            <person name="Gaurivaud P."/>
            <person name="Jacob D."/>
            <person name="Lemaitre C."/>
            <person name="Manso-Silvan L."/>
            <person name="Nikolski M."/>
            <person name="Nouvel L.-X."/>
            <person name="Poumarat F."/>
            <person name="Tardy F."/>
            <person name="Thebault P."/>
            <person name="Theil S."/>
            <person name="Citti C."/>
            <person name="Thiaucourt F."/>
            <person name="Blanchard A."/>
        </authorList>
    </citation>
    <scope>NUCLEOTIDE SEQUENCE [LARGE SCALE GENOMIC DNA]</scope>
    <source>
        <strain evidence="5 6">14811</strain>
    </source>
</reference>
<dbReference type="STRING" id="1188239.MOVI_2450"/>
<keyword evidence="3 4" id="KW-0479">Metal-binding</keyword>
<dbReference type="GO" id="GO:0046872">
    <property type="term" value="F:metal ion binding"/>
    <property type="evidence" value="ECO:0007669"/>
    <property type="project" value="UniProtKB-KW"/>
</dbReference>
<dbReference type="AlphaFoldDB" id="A0A014NQR8"/>
<feature type="binding site" evidence="4">
    <location>
        <position position="221"/>
    </location>
    <ligand>
        <name>a divalent metal cation</name>
        <dbReference type="ChEBI" id="CHEBI:60240"/>
        <label>1</label>
    </ligand>
</feature>